<dbReference type="RefSeq" id="WP_271173756.1">
    <property type="nucleotide sequence ID" value="NZ_BSEJ01000010.1"/>
</dbReference>
<dbReference type="GO" id="GO:0008408">
    <property type="term" value="F:3'-5' exonuclease activity"/>
    <property type="evidence" value="ECO:0007669"/>
    <property type="project" value="TreeGrafter"/>
</dbReference>
<comment type="caution">
    <text evidence="2">The sequence shown here is derived from an EMBL/GenBank/DDBJ whole genome shotgun (WGS) entry which is preliminary data.</text>
</comment>
<reference evidence="2" key="1">
    <citation type="journal article" date="2014" name="Int. J. Syst. Evol. Microbiol.">
        <title>Complete genome sequence of Corynebacterium casei LMG S-19264T (=DSM 44701T), isolated from a smear-ripened cheese.</title>
        <authorList>
            <consortium name="US DOE Joint Genome Institute (JGI-PGF)"/>
            <person name="Walter F."/>
            <person name="Albersmeier A."/>
            <person name="Kalinowski J."/>
            <person name="Ruckert C."/>
        </authorList>
    </citation>
    <scope>NUCLEOTIDE SEQUENCE</scope>
    <source>
        <strain evidence="2">VKM Ac-1020</strain>
    </source>
</reference>
<dbReference type="InterPro" id="IPR012337">
    <property type="entry name" value="RNaseH-like_sf"/>
</dbReference>
<reference evidence="2" key="2">
    <citation type="submission" date="2023-01" db="EMBL/GenBank/DDBJ databases">
        <authorList>
            <person name="Sun Q."/>
            <person name="Evtushenko L."/>
        </authorList>
    </citation>
    <scope>NUCLEOTIDE SEQUENCE</scope>
    <source>
        <strain evidence="2">VKM Ac-1020</strain>
    </source>
</reference>
<dbReference type="CDD" id="cd06130">
    <property type="entry name" value="DNA_pol_III_epsilon_like"/>
    <property type="match status" value="1"/>
</dbReference>
<keyword evidence="3" id="KW-1185">Reference proteome</keyword>
<evidence type="ECO:0000313" key="2">
    <source>
        <dbReference type="EMBL" id="GLJ62061.1"/>
    </source>
</evidence>
<dbReference type="InterPro" id="IPR013520">
    <property type="entry name" value="Ribonucl_H"/>
</dbReference>
<dbReference type="Pfam" id="PF00929">
    <property type="entry name" value="RNase_T"/>
    <property type="match status" value="1"/>
</dbReference>
<feature type="domain" description="Exonuclease" evidence="1">
    <location>
        <begin position="4"/>
        <end position="170"/>
    </location>
</feature>
<protein>
    <recommendedName>
        <fullName evidence="1">Exonuclease domain-containing protein</fullName>
    </recommendedName>
</protein>
<accession>A0A9W6H491</accession>
<dbReference type="InterPro" id="IPR036397">
    <property type="entry name" value="RNaseH_sf"/>
</dbReference>
<gene>
    <name evidence="2" type="ORF">GCM10017576_21910</name>
</gene>
<dbReference type="SUPFAM" id="SSF53098">
    <property type="entry name" value="Ribonuclease H-like"/>
    <property type="match status" value="1"/>
</dbReference>
<name>A0A9W6H491_9MICO</name>
<dbReference type="PANTHER" id="PTHR30231:SF42">
    <property type="entry name" value="EXONUCLEASE"/>
    <property type="match status" value="1"/>
</dbReference>
<proteinExistence type="predicted"/>
<evidence type="ECO:0000313" key="3">
    <source>
        <dbReference type="Proteomes" id="UP001142462"/>
    </source>
</evidence>
<sequence length="194" mass="20239">MPLDFTAIDFETANSRPESACQVGLARVRGGEIAARASWLIRPPAGFDEFFAFNSTIHGIHADDVVGAPEWAEQFDDLRGFAGDDILVAHSASFDMGVLGRASAATGVACPPWRSLCSLQLARKTYDLPSYKLPSAAAAAGFTGFAHHDAGADALASAHIVIDAARRFGVDDIEALAQSAGIAIATLLVAEPVG</sequence>
<dbReference type="AlphaFoldDB" id="A0A9W6H491"/>
<dbReference type="EMBL" id="BSEJ01000010">
    <property type="protein sequence ID" value="GLJ62061.1"/>
    <property type="molecule type" value="Genomic_DNA"/>
</dbReference>
<dbReference type="Proteomes" id="UP001142462">
    <property type="component" value="Unassembled WGS sequence"/>
</dbReference>
<dbReference type="GO" id="GO:0005829">
    <property type="term" value="C:cytosol"/>
    <property type="evidence" value="ECO:0007669"/>
    <property type="project" value="TreeGrafter"/>
</dbReference>
<evidence type="ECO:0000259" key="1">
    <source>
        <dbReference type="SMART" id="SM00479"/>
    </source>
</evidence>
<organism evidence="2 3">
    <name type="scientific">Microbacterium barkeri</name>
    <dbReference type="NCBI Taxonomy" id="33917"/>
    <lineage>
        <taxon>Bacteria</taxon>
        <taxon>Bacillati</taxon>
        <taxon>Actinomycetota</taxon>
        <taxon>Actinomycetes</taxon>
        <taxon>Micrococcales</taxon>
        <taxon>Microbacteriaceae</taxon>
        <taxon>Microbacterium</taxon>
    </lineage>
</organism>
<dbReference type="SMART" id="SM00479">
    <property type="entry name" value="EXOIII"/>
    <property type="match status" value="1"/>
</dbReference>
<dbReference type="PANTHER" id="PTHR30231">
    <property type="entry name" value="DNA POLYMERASE III SUBUNIT EPSILON"/>
    <property type="match status" value="1"/>
</dbReference>
<dbReference type="Gene3D" id="3.30.420.10">
    <property type="entry name" value="Ribonuclease H-like superfamily/Ribonuclease H"/>
    <property type="match status" value="1"/>
</dbReference>
<dbReference type="GO" id="GO:0003676">
    <property type="term" value="F:nucleic acid binding"/>
    <property type="evidence" value="ECO:0007669"/>
    <property type="project" value="InterPro"/>
</dbReference>